<dbReference type="InterPro" id="IPR045053">
    <property type="entry name" value="MAN-like"/>
</dbReference>
<feature type="non-terminal residue" evidence="7">
    <location>
        <position position="1"/>
    </location>
</feature>
<gene>
    <name evidence="7" type="ORF">SHERM_22731</name>
</gene>
<dbReference type="AlphaFoldDB" id="A0A9N7N8I2"/>
<dbReference type="InterPro" id="IPR001547">
    <property type="entry name" value="Glyco_hydro_5"/>
</dbReference>
<evidence type="ECO:0000259" key="6">
    <source>
        <dbReference type="Pfam" id="PF26410"/>
    </source>
</evidence>
<dbReference type="GO" id="GO:0000272">
    <property type="term" value="P:polysaccharide catabolic process"/>
    <property type="evidence" value="ECO:0007669"/>
    <property type="project" value="InterPro"/>
</dbReference>
<evidence type="ECO:0000256" key="2">
    <source>
        <dbReference type="ARBA" id="ARBA00005641"/>
    </source>
</evidence>
<dbReference type="EC" id="3.2.1.78" evidence="3"/>
<proteinExistence type="inferred from homology"/>
<name>A0A9N7N8I2_STRHE</name>
<evidence type="ECO:0000256" key="5">
    <source>
        <dbReference type="ARBA" id="ARBA00023295"/>
    </source>
</evidence>
<comment type="catalytic activity">
    <reaction evidence="1">
        <text>Random hydrolysis of (1-&gt;4)-beta-D-mannosidic linkages in mannans, galactomannans and glucomannans.</text>
        <dbReference type="EC" id="3.2.1.78"/>
    </reaction>
</comment>
<dbReference type="PANTHER" id="PTHR31451">
    <property type="match status" value="1"/>
</dbReference>
<feature type="domain" description="Glycoside hydrolase family 5" evidence="6">
    <location>
        <begin position="1"/>
        <end position="131"/>
    </location>
</feature>
<evidence type="ECO:0000256" key="1">
    <source>
        <dbReference type="ARBA" id="ARBA00001678"/>
    </source>
</evidence>
<accession>A0A9N7N8I2</accession>
<reference evidence="7" key="1">
    <citation type="submission" date="2019-12" db="EMBL/GenBank/DDBJ databases">
        <authorList>
            <person name="Scholes J."/>
        </authorList>
    </citation>
    <scope>NUCLEOTIDE SEQUENCE</scope>
</reference>
<evidence type="ECO:0000256" key="3">
    <source>
        <dbReference type="ARBA" id="ARBA00012706"/>
    </source>
</evidence>
<keyword evidence="5" id="KW-0326">Glycosidase</keyword>
<dbReference type="SUPFAM" id="SSF51445">
    <property type="entry name" value="(Trans)glycosidases"/>
    <property type="match status" value="1"/>
</dbReference>
<dbReference type="PANTHER" id="PTHR31451:SF53">
    <property type="entry name" value="MANNAN ENDO-1,4-BETA-MANNOSIDASE"/>
    <property type="match status" value="1"/>
</dbReference>
<dbReference type="Proteomes" id="UP001153555">
    <property type="component" value="Unassembled WGS sequence"/>
</dbReference>
<keyword evidence="8" id="KW-1185">Reference proteome</keyword>
<comment type="caution">
    <text evidence="7">The sequence shown here is derived from an EMBL/GenBank/DDBJ whole genome shotgun (WGS) entry which is preliminary data.</text>
</comment>
<dbReference type="InterPro" id="IPR017853">
    <property type="entry name" value="GH"/>
</dbReference>
<dbReference type="Gene3D" id="3.20.20.80">
    <property type="entry name" value="Glycosidases"/>
    <property type="match status" value="1"/>
</dbReference>
<dbReference type="EMBL" id="CACSLK010027686">
    <property type="protein sequence ID" value="CAA0827035.1"/>
    <property type="molecule type" value="Genomic_DNA"/>
</dbReference>
<protein>
    <recommendedName>
        <fullName evidence="3">mannan endo-1,4-beta-mannosidase</fullName>
        <ecNumber evidence="3">3.2.1.78</ecNumber>
    </recommendedName>
</protein>
<dbReference type="Pfam" id="PF26410">
    <property type="entry name" value="GH5_mannosidase"/>
    <property type="match status" value="1"/>
</dbReference>
<dbReference type="GO" id="GO:0016985">
    <property type="term" value="F:mannan endo-1,4-beta-mannosidase activity"/>
    <property type="evidence" value="ECO:0007669"/>
    <property type="project" value="UniProtKB-EC"/>
</dbReference>
<evidence type="ECO:0000313" key="7">
    <source>
        <dbReference type="EMBL" id="CAA0827035.1"/>
    </source>
</evidence>
<sequence>MRLILSLSNNYQDFGGRPQYVSWAKNAGAQTKSDDDFYTNEVVKEYYKRHVQRVLNRINTITGVAYKDDPTIMAWELINEPRCQADYSGDTVNAWVQEMASHVKSIDSKHLLEVGMEGFYGDSFPDRKQYNPGYQVGTDFITTNLIEEIDFTTIHAYPDA</sequence>
<keyword evidence="4" id="KW-0378">Hydrolase</keyword>
<comment type="similarity">
    <text evidence="2">Belongs to the glycosyl hydrolase 5 (cellulase A) family.</text>
</comment>
<evidence type="ECO:0000313" key="8">
    <source>
        <dbReference type="Proteomes" id="UP001153555"/>
    </source>
</evidence>
<evidence type="ECO:0000256" key="4">
    <source>
        <dbReference type="ARBA" id="ARBA00022801"/>
    </source>
</evidence>
<dbReference type="OrthoDB" id="406631at2759"/>
<organism evidence="7 8">
    <name type="scientific">Striga hermonthica</name>
    <name type="common">Purple witchweed</name>
    <name type="synonym">Buchnera hermonthica</name>
    <dbReference type="NCBI Taxonomy" id="68872"/>
    <lineage>
        <taxon>Eukaryota</taxon>
        <taxon>Viridiplantae</taxon>
        <taxon>Streptophyta</taxon>
        <taxon>Embryophyta</taxon>
        <taxon>Tracheophyta</taxon>
        <taxon>Spermatophyta</taxon>
        <taxon>Magnoliopsida</taxon>
        <taxon>eudicotyledons</taxon>
        <taxon>Gunneridae</taxon>
        <taxon>Pentapetalae</taxon>
        <taxon>asterids</taxon>
        <taxon>lamiids</taxon>
        <taxon>Lamiales</taxon>
        <taxon>Orobanchaceae</taxon>
        <taxon>Buchnereae</taxon>
        <taxon>Striga</taxon>
    </lineage>
</organism>